<protein>
    <submittedName>
        <fullName evidence="5">Radical SAM protein</fullName>
    </submittedName>
</protein>
<gene>
    <name evidence="5" type="ORF">ENM88_03915</name>
</gene>
<organism evidence="5">
    <name type="scientific">Thermofilum pendens</name>
    <dbReference type="NCBI Taxonomy" id="2269"/>
    <lineage>
        <taxon>Archaea</taxon>
        <taxon>Thermoproteota</taxon>
        <taxon>Thermoprotei</taxon>
        <taxon>Thermofilales</taxon>
        <taxon>Thermofilaceae</taxon>
        <taxon>Thermofilum</taxon>
    </lineage>
</organism>
<dbReference type="CDD" id="cd01335">
    <property type="entry name" value="Radical_SAM"/>
    <property type="match status" value="1"/>
</dbReference>
<dbReference type="Pfam" id="PF04055">
    <property type="entry name" value="Radical_SAM"/>
    <property type="match status" value="1"/>
</dbReference>
<keyword evidence="2" id="KW-0408">Iron</keyword>
<name>A0A7J3X6P6_THEPE</name>
<accession>A0A7J3X6P6</accession>
<keyword evidence="1" id="KW-0479">Metal-binding</keyword>
<dbReference type="SFLD" id="SFLDG01084">
    <property type="entry name" value="Uncharacterised_Radical_SAM_Su"/>
    <property type="match status" value="1"/>
</dbReference>
<dbReference type="PANTHER" id="PTHR43432:SF3">
    <property type="entry name" value="SLR0285 PROTEIN"/>
    <property type="match status" value="1"/>
</dbReference>
<reference evidence="5" key="1">
    <citation type="journal article" date="2020" name="mSystems">
        <title>Genome- and Community-Level Interaction Insights into Carbon Utilization and Element Cycling Functions of Hydrothermarchaeota in Hydrothermal Sediment.</title>
        <authorList>
            <person name="Zhou Z."/>
            <person name="Liu Y."/>
            <person name="Xu W."/>
            <person name="Pan J."/>
            <person name="Luo Z.H."/>
            <person name="Li M."/>
        </authorList>
    </citation>
    <scope>NUCLEOTIDE SEQUENCE [LARGE SCALE GENOMIC DNA]</scope>
    <source>
        <strain evidence="5">SpSt-1125</strain>
    </source>
</reference>
<dbReference type="GO" id="GO:0051536">
    <property type="term" value="F:iron-sulfur cluster binding"/>
    <property type="evidence" value="ECO:0007669"/>
    <property type="project" value="UniProtKB-KW"/>
</dbReference>
<dbReference type="InterPro" id="IPR040086">
    <property type="entry name" value="MJ0683-like"/>
</dbReference>
<sequence>MLYERVAVRLSELAEKLVVSASCAMSLHCYSVLRLDPYVGCGHGCIYCFTKLLPRYPGGSSPLWGFPRALDRVLAALKETPVASMPFRMSALTDPLQPLEKRAKLGLAVLEVARHRRIPLLLSTKSVLAVEPPWFDAVKEHAGEGGLVVQITLITLSEEKSKALEPGAPSPEERLRAVEKLASESVPVVVRLQPLIPFVNDDSESLEELIDQVATAGARQVIAEYYRFSSWGDLEMVARAADPRALRLLARKELWEKYPTGTHKRPRREYRIAKYKLVRDLASRRSLLFSTCREGLYDLDTAPDCCGIHFMRKYRLRPTLREYTVGLHGSLYISREELVSIPIAALRRRLLEHYKYLERYVAKELNKKNHAG</sequence>
<proteinExistence type="predicted"/>
<evidence type="ECO:0000256" key="1">
    <source>
        <dbReference type="ARBA" id="ARBA00022723"/>
    </source>
</evidence>
<dbReference type="GO" id="GO:0003824">
    <property type="term" value="F:catalytic activity"/>
    <property type="evidence" value="ECO:0007669"/>
    <property type="project" value="InterPro"/>
</dbReference>
<dbReference type="Gene3D" id="3.80.30.30">
    <property type="match status" value="1"/>
</dbReference>
<evidence type="ECO:0000256" key="3">
    <source>
        <dbReference type="ARBA" id="ARBA00023014"/>
    </source>
</evidence>
<feature type="domain" description="Radical SAM core" evidence="4">
    <location>
        <begin position="37"/>
        <end position="206"/>
    </location>
</feature>
<comment type="caution">
    <text evidence="5">The sequence shown here is derived from an EMBL/GenBank/DDBJ whole genome shotgun (WGS) entry which is preliminary data.</text>
</comment>
<evidence type="ECO:0000259" key="4">
    <source>
        <dbReference type="Pfam" id="PF04055"/>
    </source>
</evidence>
<dbReference type="AlphaFoldDB" id="A0A7J3X6P6"/>
<dbReference type="EMBL" id="DRZM01000122">
    <property type="protein sequence ID" value="HHP04880.1"/>
    <property type="molecule type" value="Genomic_DNA"/>
</dbReference>
<dbReference type="PANTHER" id="PTHR43432">
    <property type="entry name" value="SLR0285 PROTEIN"/>
    <property type="match status" value="1"/>
</dbReference>
<dbReference type="InterPro" id="IPR007197">
    <property type="entry name" value="rSAM"/>
</dbReference>
<dbReference type="GO" id="GO:0046872">
    <property type="term" value="F:metal ion binding"/>
    <property type="evidence" value="ECO:0007669"/>
    <property type="project" value="UniProtKB-KW"/>
</dbReference>
<evidence type="ECO:0000256" key="2">
    <source>
        <dbReference type="ARBA" id="ARBA00023004"/>
    </source>
</evidence>
<keyword evidence="3" id="KW-0411">Iron-sulfur</keyword>
<evidence type="ECO:0000313" key="5">
    <source>
        <dbReference type="EMBL" id="HHP04880.1"/>
    </source>
</evidence>
<dbReference type="SFLD" id="SFLDS00029">
    <property type="entry name" value="Radical_SAM"/>
    <property type="match status" value="1"/>
</dbReference>
<dbReference type="SUPFAM" id="SSF102114">
    <property type="entry name" value="Radical SAM enzymes"/>
    <property type="match status" value="1"/>
</dbReference>
<dbReference type="InterPro" id="IPR058240">
    <property type="entry name" value="rSAM_sf"/>
</dbReference>